<dbReference type="KEGG" id="scn:Solca_3457"/>
<sequence>MKRKDKYKAIFLFILINLLFWGTMSWIQAKHKPKSDKTTSSTVKTL</sequence>
<gene>
    <name evidence="1" type="ordered locus">Solca_3457</name>
</gene>
<dbReference type="STRING" id="929556.Solca_3457"/>
<organism evidence="1 2">
    <name type="scientific">Solitalea canadensis (strain ATCC 29591 / DSM 3403 / JCM 21819 / LMG 8368 / NBRC 15130 / NCIMB 12057 / USAM 9D)</name>
    <name type="common">Flexibacter canadensis</name>
    <dbReference type="NCBI Taxonomy" id="929556"/>
    <lineage>
        <taxon>Bacteria</taxon>
        <taxon>Pseudomonadati</taxon>
        <taxon>Bacteroidota</taxon>
        <taxon>Sphingobacteriia</taxon>
        <taxon>Sphingobacteriales</taxon>
        <taxon>Sphingobacteriaceae</taxon>
        <taxon>Solitalea</taxon>
    </lineage>
</organism>
<dbReference type="AlphaFoldDB" id="H8KXD3"/>
<dbReference type="HOGENOM" id="CLU_3189103_0_0_10"/>
<proteinExistence type="predicted"/>
<keyword evidence="2" id="KW-1185">Reference proteome</keyword>
<dbReference type="EMBL" id="CP003349">
    <property type="protein sequence ID" value="AFD08462.1"/>
    <property type="molecule type" value="Genomic_DNA"/>
</dbReference>
<evidence type="ECO:0000313" key="2">
    <source>
        <dbReference type="Proteomes" id="UP000007590"/>
    </source>
</evidence>
<reference evidence="1" key="1">
    <citation type="submission" date="2012-02" db="EMBL/GenBank/DDBJ databases">
        <title>The complete genome of Solitalea canadensis DSM 3403.</title>
        <authorList>
            <consortium name="US DOE Joint Genome Institute (JGI-PGF)"/>
            <person name="Lucas S."/>
            <person name="Copeland A."/>
            <person name="Lapidus A."/>
            <person name="Glavina del Rio T."/>
            <person name="Dalin E."/>
            <person name="Tice H."/>
            <person name="Bruce D."/>
            <person name="Goodwin L."/>
            <person name="Pitluck S."/>
            <person name="Peters L."/>
            <person name="Ovchinnikova G."/>
            <person name="Lu M."/>
            <person name="Kyrpides N."/>
            <person name="Mavromatis K."/>
            <person name="Ivanova N."/>
            <person name="Brettin T."/>
            <person name="Detter J.C."/>
            <person name="Han C."/>
            <person name="Larimer F."/>
            <person name="Land M."/>
            <person name="Hauser L."/>
            <person name="Markowitz V."/>
            <person name="Cheng J.-F."/>
            <person name="Hugenholtz P."/>
            <person name="Woyke T."/>
            <person name="Wu D."/>
            <person name="Spring S."/>
            <person name="Schroeder M."/>
            <person name="Kopitz M."/>
            <person name="Brambilla E."/>
            <person name="Klenk H.-P."/>
            <person name="Eisen J.A."/>
        </authorList>
    </citation>
    <scope>NUCLEOTIDE SEQUENCE</scope>
    <source>
        <strain evidence="1">DSM 3403</strain>
    </source>
</reference>
<name>H8KXD3_SOLCM</name>
<protein>
    <submittedName>
        <fullName evidence="1">Uncharacterized protein</fullName>
    </submittedName>
</protein>
<accession>H8KXD3</accession>
<dbReference type="RefSeq" id="WP_014681685.1">
    <property type="nucleotide sequence ID" value="NC_017770.1"/>
</dbReference>
<evidence type="ECO:0000313" key="1">
    <source>
        <dbReference type="EMBL" id="AFD08462.1"/>
    </source>
</evidence>
<dbReference type="Proteomes" id="UP000007590">
    <property type="component" value="Chromosome"/>
</dbReference>